<dbReference type="AlphaFoldDB" id="A0A6J6YXD4"/>
<dbReference type="GO" id="GO:0031956">
    <property type="term" value="F:medium-chain fatty acid-CoA ligase activity"/>
    <property type="evidence" value="ECO:0007669"/>
    <property type="project" value="TreeGrafter"/>
</dbReference>
<dbReference type="CDD" id="cd04433">
    <property type="entry name" value="AFD_class_I"/>
    <property type="match status" value="1"/>
</dbReference>
<evidence type="ECO:0000259" key="2">
    <source>
        <dbReference type="Pfam" id="PF13193"/>
    </source>
</evidence>
<evidence type="ECO:0000313" key="5">
    <source>
        <dbReference type="EMBL" id="CAB4811856.1"/>
    </source>
</evidence>
<dbReference type="EMBL" id="CAESGF010000040">
    <property type="protein sequence ID" value="CAB4365682.1"/>
    <property type="molecule type" value="Genomic_DNA"/>
</dbReference>
<dbReference type="InterPro" id="IPR020845">
    <property type="entry name" value="AMP-binding_CS"/>
</dbReference>
<dbReference type="GO" id="GO:0006631">
    <property type="term" value="P:fatty acid metabolic process"/>
    <property type="evidence" value="ECO:0007669"/>
    <property type="project" value="TreeGrafter"/>
</dbReference>
<accession>A0A6J6YXD4</accession>
<dbReference type="InterPro" id="IPR042099">
    <property type="entry name" value="ANL_N_sf"/>
</dbReference>
<evidence type="ECO:0000259" key="1">
    <source>
        <dbReference type="Pfam" id="PF00501"/>
    </source>
</evidence>
<evidence type="ECO:0000313" key="4">
    <source>
        <dbReference type="EMBL" id="CAB4744122.1"/>
    </source>
</evidence>
<dbReference type="EMBL" id="CAFAAV010000045">
    <property type="protein sequence ID" value="CAB4811856.1"/>
    <property type="molecule type" value="Genomic_DNA"/>
</dbReference>
<name>A0A6J6YXD4_9ZZZZ</name>
<dbReference type="EMBL" id="CAFBIY010000043">
    <property type="protein sequence ID" value="CAB4849860.1"/>
    <property type="molecule type" value="Genomic_DNA"/>
</dbReference>
<dbReference type="InterPro" id="IPR025110">
    <property type="entry name" value="AMP-bd_C"/>
</dbReference>
<dbReference type="PROSITE" id="PS00455">
    <property type="entry name" value="AMP_BINDING"/>
    <property type="match status" value="1"/>
</dbReference>
<sequence length="476" mass="50221">MIWLDLIEARVDSAEPAVVTDDGVWTWRELLARSGGGVEFLDSIGAPAGHPVVALLTSRPMSFALTIGAAASDRALAPLGPRLTVSELVPCVEALPGEVIVTEAEFEALAREVAARTGRRVAVLPDLPASGWRRDATIGADRPAAILHTSGTTGIPKAVAYTEGRLVARVKVNSQLVDLGPGAVYATASPFHHIAGLGMMFVALGSGAALRPMPRFDIAAWKALPASGVTHALIVPTMVEMLLDAGELYLPGLRMLQYGASSIHPDTLSRAMAALPGVGFVNLFGQTEGSPITALTPDDHRLAAAGHAHLLTSVGRAAPGVEVVIAEPDETGVGEIHARAEHLFRPDADGWLRTGDLGSLDAEGYLYLSGRKGDKIIRGGENIYPLEVEHVLASHPAVAEVCVYGVPDRVFGEIVAATIVPAADVPLPSWDELRAFTRERLAGFKVPTRWETATELPRNATGKVLRRTLIDKAGGE</sequence>
<dbReference type="EMBL" id="CAFBOL010000045">
    <property type="protein sequence ID" value="CAB4995000.1"/>
    <property type="molecule type" value="Genomic_DNA"/>
</dbReference>
<organism evidence="5">
    <name type="scientific">freshwater metagenome</name>
    <dbReference type="NCBI Taxonomy" id="449393"/>
    <lineage>
        <taxon>unclassified sequences</taxon>
        <taxon>metagenomes</taxon>
        <taxon>ecological metagenomes</taxon>
    </lineage>
</organism>
<evidence type="ECO:0000313" key="7">
    <source>
        <dbReference type="EMBL" id="CAB4995000.1"/>
    </source>
</evidence>
<dbReference type="InterPro" id="IPR045851">
    <property type="entry name" value="AMP-bd_C_sf"/>
</dbReference>
<dbReference type="Gene3D" id="3.30.300.30">
    <property type="match status" value="1"/>
</dbReference>
<feature type="domain" description="AMP-dependent synthetase/ligase" evidence="1">
    <location>
        <begin position="13"/>
        <end position="345"/>
    </location>
</feature>
<dbReference type="Pfam" id="PF13193">
    <property type="entry name" value="AMP-binding_C"/>
    <property type="match status" value="1"/>
</dbReference>
<evidence type="ECO:0000313" key="3">
    <source>
        <dbReference type="EMBL" id="CAB4365682.1"/>
    </source>
</evidence>
<dbReference type="SUPFAM" id="SSF56801">
    <property type="entry name" value="Acetyl-CoA synthetase-like"/>
    <property type="match status" value="1"/>
</dbReference>
<feature type="domain" description="AMP-binding enzyme C-terminal" evidence="2">
    <location>
        <begin position="387"/>
        <end position="463"/>
    </location>
</feature>
<dbReference type="PANTHER" id="PTHR43201">
    <property type="entry name" value="ACYL-COA SYNTHETASE"/>
    <property type="match status" value="1"/>
</dbReference>
<protein>
    <submittedName>
        <fullName evidence="5">Unannotated protein</fullName>
    </submittedName>
</protein>
<dbReference type="Gene3D" id="3.40.50.12780">
    <property type="entry name" value="N-terminal domain of ligase-like"/>
    <property type="match status" value="1"/>
</dbReference>
<reference evidence="5" key="1">
    <citation type="submission" date="2020-05" db="EMBL/GenBank/DDBJ databases">
        <authorList>
            <person name="Chiriac C."/>
            <person name="Salcher M."/>
            <person name="Ghai R."/>
            <person name="Kavagutti S V."/>
        </authorList>
    </citation>
    <scope>NUCLEOTIDE SEQUENCE</scope>
</reference>
<gene>
    <name evidence="4" type="ORF">UFOPK2656_03118</name>
    <name evidence="5" type="ORF">UFOPK3099_00796</name>
    <name evidence="6" type="ORF">UFOPK3267_01018</name>
    <name evidence="7" type="ORF">UFOPK3931_01733</name>
    <name evidence="3" type="ORF">UFOPK4189_03424</name>
</gene>
<dbReference type="InterPro" id="IPR000873">
    <property type="entry name" value="AMP-dep_synth/lig_dom"/>
</dbReference>
<evidence type="ECO:0000313" key="6">
    <source>
        <dbReference type="EMBL" id="CAB4849860.1"/>
    </source>
</evidence>
<dbReference type="Pfam" id="PF00501">
    <property type="entry name" value="AMP-binding"/>
    <property type="match status" value="1"/>
</dbReference>
<dbReference type="PANTHER" id="PTHR43201:SF32">
    <property type="entry name" value="2-SUCCINYLBENZOATE--COA LIGASE, CHLOROPLASTIC_PEROXISOMAL"/>
    <property type="match status" value="1"/>
</dbReference>
<dbReference type="EMBL" id="CAEZYF010000030">
    <property type="protein sequence ID" value="CAB4744122.1"/>
    <property type="molecule type" value="Genomic_DNA"/>
</dbReference>
<proteinExistence type="predicted"/>